<dbReference type="Gene3D" id="3.10.620.30">
    <property type="match status" value="1"/>
</dbReference>
<gene>
    <name evidence="5" type="ORF">OCV57_06625</name>
</gene>
<dbReference type="Pfam" id="PF13086">
    <property type="entry name" value="AAA_11"/>
    <property type="match status" value="2"/>
</dbReference>
<feature type="domain" description="DUF3320" evidence="1">
    <location>
        <begin position="1755"/>
        <end position="1803"/>
    </location>
</feature>
<dbReference type="GO" id="GO:0004386">
    <property type="term" value="F:helicase activity"/>
    <property type="evidence" value="ECO:0007669"/>
    <property type="project" value="InterPro"/>
</dbReference>
<dbReference type="Gene3D" id="3.40.50.300">
    <property type="entry name" value="P-loop containing nucleotide triphosphate hydrolases"/>
    <property type="match status" value="3"/>
</dbReference>
<dbReference type="SUPFAM" id="SSF52980">
    <property type="entry name" value="Restriction endonuclease-like"/>
    <property type="match status" value="1"/>
</dbReference>
<dbReference type="PANTHER" id="PTHR10887:SF530">
    <property type="entry name" value="SUPERFAMILY I DNA HELICASES"/>
    <property type="match status" value="1"/>
</dbReference>
<feature type="domain" description="DNA2/NAM7 helicase helicase" evidence="2">
    <location>
        <begin position="669"/>
        <end position="797"/>
    </location>
</feature>
<evidence type="ECO:0000313" key="6">
    <source>
        <dbReference type="Proteomes" id="UP001208131"/>
    </source>
</evidence>
<dbReference type="InterPro" id="IPR047187">
    <property type="entry name" value="SF1_C_Upf1"/>
</dbReference>
<dbReference type="InterPro" id="IPR041677">
    <property type="entry name" value="DNA2/NAM7_AAA_11"/>
</dbReference>
<dbReference type="InterPro" id="IPR025103">
    <property type="entry name" value="DUF4011"/>
</dbReference>
<evidence type="ECO:0000259" key="3">
    <source>
        <dbReference type="Pfam" id="PF13087"/>
    </source>
</evidence>
<evidence type="ECO:0000259" key="2">
    <source>
        <dbReference type="Pfam" id="PF13086"/>
    </source>
</evidence>
<organism evidence="5 6">
    <name type="scientific">Hominimerdicola aceti</name>
    <dbReference type="NCBI Taxonomy" id="2981726"/>
    <lineage>
        <taxon>Bacteria</taxon>
        <taxon>Bacillati</taxon>
        <taxon>Bacillota</taxon>
        <taxon>Clostridia</taxon>
        <taxon>Eubacteriales</taxon>
        <taxon>Oscillospiraceae</taxon>
        <taxon>Hominimerdicola</taxon>
    </lineage>
</organism>
<dbReference type="FunFam" id="3.40.50.300:FF:002063">
    <property type="entry name" value="DNA helicase related protein"/>
    <property type="match status" value="1"/>
</dbReference>
<dbReference type="RefSeq" id="WP_267300893.1">
    <property type="nucleotide sequence ID" value="NZ_JAOQJZ010000005.1"/>
</dbReference>
<dbReference type="Proteomes" id="UP001208131">
    <property type="component" value="Unassembled WGS sequence"/>
</dbReference>
<dbReference type="Pfam" id="PF18741">
    <property type="entry name" value="MTES_1575"/>
    <property type="match status" value="1"/>
</dbReference>
<evidence type="ECO:0000259" key="1">
    <source>
        <dbReference type="Pfam" id="PF11784"/>
    </source>
</evidence>
<dbReference type="Pfam" id="PF13195">
    <property type="entry name" value="DUF4011"/>
    <property type="match status" value="1"/>
</dbReference>
<dbReference type="CDD" id="cd18808">
    <property type="entry name" value="SF1_C_Upf1"/>
    <property type="match status" value="1"/>
</dbReference>
<dbReference type="SUPFAM" id="SSF52540">
    <property type="entry name" value="P-loop containing nucleoside triphosphate hydrolases"/>
    <property type="match status" value="1"/>
</dbReference>
<evidence type="ECO:0000313" key="5">
    <source>
        <dbReference type="EMBL" id="MCU6705600.1"/>
    </source>
</evidence>
<dbReference type="Pfam" id="PF13087">
    <property type="entry name" value="AAA_12"/>
    <property type="match status" value="1"/>
</dbReference>
<dbReference type="Pfam" id="PF11784">
    <property type="entry name" value="DUF3320"/>
    <property type="match status" value="1"/>
</dbReference>
<sequence length="1922" mass="213743">MDNIVTVGGHINASINFAMQQNYVPVIRSLVVNNNSEETLENIGLKITFEPEFAKEFTYHIGSIPAKSSAEISPVRISTNTDLLFSLTEKMVGNITIEVLQNGENIFTYQNTIELLACDQWSGLNIMPEMIAAFVTPNHPALSPVIHDASTFLKKWKGDPSFTGYQTNNPNNVKLQMAAIFAALVQQKIVYNDPPASYEVIGQRIRLPHKVLEQKMGTCLDLAVLYAACLEAVGLHPLLFFMTGHAFCGCWLENETFADCCVDDVSAIEKRIAENAEEMLLVECTDLVDSNVHDVERFDHAMKHGKDHISNMEFQCVIDIIRTRGSGIRPIPLRPEQTYSGMQLAEESDKPKEMLAPSELNSSLLGKVAEGNDKPVTKMRIWERKLLDFSLRNSLLNFRVTKNTMQLMTADLGKLEDELASGSDFRIMEIPTEWTVSTRDAKIFAIENEKDLVTNIAENEFKNNRIRTFLNESDLDAALKSLYRSAKVSMEENGSNTLFLALGLLRWYESDLSEKPRYAPLVLIPIDIVRNTRNKGYIIRSRQEETQINVTLLEYLRQDHGISITGLDPLPLDEHGIDLPLVFNTIRQAVMGKKRWNIEEYAFIGLFSFSQFVMWNDLRNRSEEISQNKVVSSLMAGSLTYAPEDISITPENIDSDLDLENMAVPMSADSSQLAAIAAAGSGQSFVLHGPPGTGKSQTITNMIANALYNDKSVLFVAEKMAALNVVQKRLANLGLDPFCLELHSNKTNKTTVLAALDKALEVGKIKSPEEYSAEAARLKAQKAQLNDTITALHEKRNCGVTLYEAISAYERSISEKDKISVSKDIFANLAKETLDRFSDLVHRYSIAIAETGDFADFPLKDIGITSYSMEQRDKFHTEAADLAQKATASSKCAQTLAQAYSYSGDLDKTAVKMLSDIYKASTADGELLDGLLCAPHYDITLQKIKDTLAIGKEYTALCTDILSHFEKSIFDFPASESKMLYKQAEQSWFLPKAMKLGKLVKSLKLHAKDPASVTKANLGEILDKLCTISEKKDFLRSLPSDVTALLTGIYMNEQTDWNVLEKAVSKTDSIMNAIKQKAGADPAQMAQTIGKANCTSEGQALSSFLEKLSAFEDSFSANMTAIEASADWLGLSTEKLNTYAENADKLRYAAQFNSVDKELSDNGLSGVSESYRTGNVDSENVEKAFSCTVNYQLALMIINSDKRLSQFSSNSANDLITQFKDTLDKFSRLTIQELLARLSAKIPAQGSACASTSEMGILKRAIKSNGRMMSLRSLFDKIPNLLRKLCPCMLMSPISVAQYIDPSFPKFDLVIFDEASQLPTAEAAGTIARGENVVIVGDPKQLPPTNFFSSNRIDEENSEKEDLESLLDDCLAISMPQQYLKWHYRSRHESLIAYSNMKYYDNKLLTFPSHNDLISKVSIIHPEGHYDKGRTKQNKAEARAVVDEIIRRMSDDKLRNDSIGVVTFSSVQQNLIDDMLCEEWANHPELEELDRKSPEPVFIKNLENVQGDERDVILFSVGYGPDEKGQVSMNFGPLNRDGGWRRLNVAISRARKAMIVYSVLRPEQIDLSRTRSEGVAGLKGFLEFAERGKLAVTAHSTTKSTSDSTVTECIAKAIKELGYGVKCNIGSSEFKVDIGIIDPDNEKEYLLGILLDGENTLHSSTAQDRFILQPSVLNGLGWNILRVWTLDWFDDKDRVLGNIKAAIDSAPKHEAETVPTSKPAVYSTSQFEREEASALTSAFAQPYVTADIGIMGTSDDFYKPENKQKIRETAEKIIAVEAPISEKLFMRKVFTAWGITRSGSRVESIFADAAQGVSPFATADENRVFLWKEGQSPESYSIYRTSDDTNKRSMEDIPSEEIINAVKEVLCQQISLSETDLVRETAKKFGYTRAVGITESVISYTLKKALTTGLIKKSESGNISAK</sequence>
<dbReference type="InterPro" id="IPR027417">
    <property type="entry name" value="P-loop_NTPase"/>
</dbReference>
<comment type="caution">
    <text evidence="5">The sequence shown here is derived from an EMBL/GenBank/DDBJ whole genome shotgun (WGS) entry which is preliminary data.</text>
</comment>
<keyword evidence="6" id="KW-1185">Reference proteome</keyword>
<dbReference type="PANTHER" id="PTHR10887">
    <property type="entry name" value="DNA2/NAM7 HELICASE FAMILY"/>
    <property type="match status" value="1"/>
</dbReference>
<dbReference type="InterPro" id="IPR049468">
    <property type="entry name" value="Restrct_endonuc-II-like_dom"/>
</dbReference>
<dbReference type="InterPro" id="IPR011335">
    <property type="entry name" value="Restrct_endonuc-II-like"/>
</dbReference>
<feature type="domain" description="DNA2/NAM7 helicase-like C-terminal" evidence="3">
    <location>
        <begin position="1365"/>
        <end position="1556"/>
    </location>
</feature>
<reference evidence="5 6" key="1">
    <citation type="journal article" date="2021" name="ISME Commun">
        <title>Automated analysis of genomic sequences facilitates high-throughput and comprehensive description of bacteria.</title>
        <authorList>
            <person name="Hitch T.C.A."/>
        </authorList>
    </citation>
    <scope>NUCLEOTIDE SEQUENCE [LARGE SCALE GENOMIC DNA]</scope>
    <source>
        <strain evidence="5 6">Sanger_31</strain>
    </source>
</reference>
<dbReference type="EMBL" id="JAOQJZ010000005">
    <property type="protein sequence ID" value="MCU6705600.1"/>
    <property type="molecule type" value="Genomic_DNA"/>
</dbReference>
<protein>
    <submittedName>
        <fullName evidence="5">DUF3320 domain-containing protein</fullName>
    </submittedName>
</protein>
<dbReference type="InterPro" id="IPR021754">
    <property type="entry name" value="DUF3320"/>
</dbReference>
<name>A0AAE3LHJ0_9FIRM</name>
<dbReference type="InterPro" id="IPR041679">
    <property type="entry name" value="DNA2/NAM7-like_C"/>
</dbReference>
<feature type="domain" description="Restriction endonuclease type II-like" evidence="4">
    <location>
        <begin position="1610"/>
        <end position="1703"/>
    </location>
</feature>
<proteinExistence type="predicted"/>
<evidence type="ECO:0000259" key="4">
    <source>
        <dbReference type="Pfam" id="PF18741"/>
    </source>
</evidence>
<dbReference type="InterPro" id="IPR045055">
    <property type="entry name" value="DNA2/NAM7-like"/>
</dbReference>
<feature type="domain" description="DNA2/NAM7 helicase helicase" evidence="2">
    <location>
        <begin position="1306"/>
        <end position="1345"/>
    </location>
</feature>
<accession>A0AAE3LHJ0</accession>